<gene>
    <name evidence="3" type="ORF">FH972_018585</name>
</gene>
<accession>A0A5N6RMY0</accession>
<evidence type="ECO:0000256" key="1">
    <source>
        <dbReference type="SAM" id="MobiDB-lite"/>
    </source>
</evidence>
<feature type="compositionally biased region" description="Acidic residues" evidence="1">
    <location>
        <begin position="93"/>
        <end position="106"/>
    </location>
</feature>
<feature type="compositionally biased region" description="Basic and acidic residues" evidence="1">
    <location>
        <begin position="107"/>
        <end position="117"/>
    </location>
</feature>
<dbReference type="Proteomes" id="UP000327013">
    <property type="component" value="Chromosome 7"/>
</dbReference>
<evidence type="ECO:0000313" key="3">
    <source>
        <dbReference type="EMBL" id="KAE8100718.1"/>
    </source>
</evidence>
<keyword evidence="4" id="KW-1185">Reference proteome</keyword>
<sequence length="297" mass="32900">MEIAVIINRLDDFEVSLQNPSLLSRVILLSKWGALILALVASLGTIVNRFKVLIVKLRRQKSIAKQPLLNFANDDDFDSEDETCSSSSSSFGDDQEEDDDDDDEKPESDRWRSTDEDFRVAGGSGRYVEGEGHNRKNKFRRRFSWADFAGGRSVVKLWDHLSLGLDFDVDDDSSESLISVYDTNREKGICSHIGGKRLFPTVSASPSPPMILTAARASCSGGVSLRVWDTRVRCRIPAILAEWTRRPQLGKMVGHVGFGGVEKLYVRDDTNGDLTIGDVRNISSPLASLTGSDVDAW</sequence>
<protein>
    <submittedName>
        <fullName evidence="3">Uncharacterized protein</fullName>
    </submittedName>
</protein>
<dbReference type="PANTHER" id="PTHR36715">
    <property type="entry name" value="BNAANNG41370D PROTEIN"/>
    <property type="match status" value="1"/>
</dbReference>
<keyword evidence="2" id="KW-0812">Transmembrane</keyword>
<proteinExistence type="predicted"/>
<keyword evidence="2" id="KW-1133">Transmembrane helix</keyword>
<feature type="transmembrane region" description="Helical" evidence="2">
    <location>
        <begin position="32"/>
        <end position="50"/>
    </location>
</feature>
<evidence type="ECO:0000313" key="4">
    <source>
        <dbReference type="Proteomes" id="UP000327013"/>
    </source>
</evidence>
<keyword evidence="2" id="KW-0472">Membrane</keyword>
<dbReference type="AlphaFoldDB" id="A0A5N6RMY0"/>
<feature type="region of interest" description="Disordered" evidence="1">
    <location>
        <begin position="78"/>
        <end position="117"/>
    </location>
</feature>
<reference evidence="3 4" key="1">
    <citation type="submission" date="2019-06" db="EMBL/GenBank/DDBJ databases">
        <title>A chromosomal-level reference genome of Carpinus fangiana (Coryloideae, Betulaceae).</title>
        <authorList>
            <person name="Yang X."/>
            <person name="Wang Z."/>
            <person name="Zhang L."/>
            <person name="Hao G."/>
            <person name="Liu J."/>
            <person name="Yang Y."/>
        </authorList>
    </citation>
    <scope>NUCLEOTIDE SEQUENCE [LARGE SCALE GENOMIC DNA]</scope>
    <source>
        <strain evidence="3">Cfa_2016G</strain>
        <tissue evidence="3">Leaf</tissue>
    </source>
</reference>
<evidence type="ECO:0000256" key="2">
    <source>
        <dbReference type="SAM" id="Phobius"/>
    </source>
</evidence>
<name>A0A5N6RMY0_9ROSI</name>
<dbReference type="PANTHER" id="PTHR36715:SF1">
    <property type="entry name" value="PROTEIN, PUTATIVE-RELATED"/>
    <property type="match status" value="1"/>
</dbReference>
<dbReference type="OrthoDB" id="1662399at2759"/>
<dbReference type="EMBL" id="CM017327">
    <property type="protein sequence ID" value="KAE8100718.1"/>
    <property type="molecule type" value="Genomic_DNA"/>
</dbReference>
<organism evidence="3 4">
    <name type="scientific">Carpinus fangiana</name>
    <dbReference type="NCBI Taxonomy" id="176857"/>
    <lineage>
        <taxon>Eukaryota</taxon>
        <taxon>Viridiplantae</taxon>
        <taxon>Streptophyta</taxon>
        <taxon>Embryophyta</taxon>
        <taxon>Tracheophyta</taxon>
        <taxon>Spermatophyta</taxon>
        <taxon>Magnoliopsida</taxon>
        <taxon>eudicotyledons</taxon>
        <taxon>Gunneridae</taxon>
        <taxon>Pentapetalae</taxon>
        <taxon>rosids</taxon>
        <taxon>fabids</taxon>
        <taxon>Fagales</taxon>
        <taxon>Betulaceae</taxon>
        <taxon>Carpinus</taxon>
    </lineage>
</organism>